<dbReference type="EnsemblPlants" id="TraesCS6A02G220700.1">
    <property type="protein sequence ID" value="TraesCS6A02G220700.1"/>
    <property type="gene ID" value="TraesCS6A02G220700"/>
</dbReference>
<evidence type="ECO:0000256" key="1">
    <source>
        <dbReference type="ARBA" id="ARBA00007926"/>
    </source>
</evidence>
<dbReference type="Gramene" id="TraesJAG6A03G03337360.1">
    <property type="protein sequence ID" value="TraesJAG6A03G03337360.1"/>
    <property type="gene ID" value="TraesJAG6A03G03337360"/>
</dbReference>
<dbReference type="Gramene" id="TraesCLE_scaffold_100530_01G000100.1">
    <property type="protein sequence ID" value="TraesCLE_scaffold_100530_01G000100.1"/>
    <property type="gene ID" value="TraesCLE_scaffold_100530_01G000100"/>
</dbReference>
<dbReference type="Proteomes" id="UP000019116">
    <property type="component" value="Chromosome 6A"/>
</dbReference>
<dbReference type="Gene3D" id="3.30.390.110">
    <property type="match status" value="1"/>
</dbReference>
<dbReference type="OrthoDB" id="338850at2759"/>
<reference evidence="6" key="2">
    <citation type="submission" date="2018-10" db="UniProtKB">
        <authorList>
            <consortium name="EnsemblPlants"/>
        </authorList>
    </citation>
    <scope>IDENTIFICATION</scope>
</reference>
<dbReference type="SMR" id="A0A3B6NRI3"/>
<accession>A0A3B6NRI3</accession>
<dbReference type="Gramene" id="TraesPARA_EIv1.0_1946660.1">
    <property type="protein sequence ID" value="TraesPARA_EIv1.0_1946660.1.CDS"/>
    <property type="gene ID" value="TraesPARA_EIv1.0_1946660"/>
</dbReference>
<evidence type="ECO:0000259" key="5">
    <source>
        <dbReference type="Pfam" id="PF01778"/>
    </source>
</evidence>
<dbReference type="GO" id="GO:0006412">
    <property type="term" value="P:translation"/>
    <property type="evidence" value="ECO:0007669"/>
    <property type="project" value="InterPro"/>
</dbReference>
<dbReference type="InterPro" id="IPR029004">
    <property type="entry name" value="Ribosomal_eL28/Mak16"/>
</dbReference>
<dbReference type="Gramene" id="TraesCAD_scaffold_111086_01G000100.1">
    <property type="protein sequence ID" value="TraesCAD_scaffold_111086_01G000100.1"/>
    <property type="gene ID" value="TraesCAD_scaffold_111086_01G000100"/>
</dbReference>
<protein>
    <recommendedName>
        <fullName evidence="5">Ribosomal eL28/Mak16 domain-containing protein</fullName>
    </recommendedName>
</protein>
<dbReference type="PANTHER" id="PTHR10544">
    <property type="entry name" value="60S RIBOSOMAL PROTEIN L28"/>
    <property type="match status" value="1"/>
</dbReference>
<dbReference type="Pfam" id="PF01778">
    <property type="entry name" value="Ribosomal_L28e"/>
    <property type="match status" value="1"/>
</dbReference>
<dbReference type="STRING" id="4565.A0A3B6NRI3"/>
<reference evidence="6" key="1">
    <citation type="submission" date="2018-08" db="EMBL/GenBank/DDBJ databases">
        <authorList>
            <person name="Rossello M."/>
        </authorList>
    </citation>
    <scope>NUCLEOTIDE SEQUENCE [LARGE SCALE GENOMIC DNA]</scope>
    <source>
        <strain evidence="6">cv. Chinese Spring</strain>
    </source>
</reference>
<dbReference type="Gramene" id="TraesLAC6A03G03299620.1">
    <property type="protein sequence ID" value="TraesLAC6A03G03299620.1"/>
    <property type="gene ID" value="TraesLAC6A03G03299620"/>
</dbReference>
<dbReference type="OMA" id="TERERWW"/>
<keyword evidence="7" id="KW-1185">Reference proteome</keyword>
<keyword evidence="2" id="KW-0689">Ribosomal protein</keyword>
<dbReference type="Gramene" id="TraesROB_scaffold_085482_01G000100.1">
    <property type="protein sequence ID" value="TraesROB_scaffold_085482_01G000100.1"/>
    <property type="gene ID" value="TraesROB_scaffold_085482_01G000100"/>
</dbReference>
<dbReference type="Gramene" id="TraesRN6A0100580200.1">
    <property type="protein sequence ID" value="TraesRN6A0100580200.1"/>
    <property type="gene ID" value="TraesRN6A0100580200"/>
</dbReference>
<dbReference type="AlphaFoldDB" id="A0A3B6NRI3"/>
<dbReference type="Gramene" id="TraesCS6A03G0605700.1">
    <property type="protein sequence ID" value="TraesCS6A03G0605700.1.CDS"/>
    <property type="gene ID" value="TraesCS6A03G0605700"/>
</dbReference>
<dbReference type="GO" id="GO:0003735">
    <property type="term" value="F:structural constituent of ribosome"/>
    <property type="evidence" value="ECO:0007669"/>
    <property type="project" value="InterPro"/>
</dbReference>
<dbReference type="Gramene" id="TraesARI6A03G03300350.1">
    <property type="protein sequence ID" value="TraesARI6A03G03300350.1"/>
    <property type="gene ID" value="TraesARI6A03G03300350"/>
</dbReference>
<evidence type="ECO:0000313" key="7">
    <source>
        <dbReference type="Proteomes" id="UP000019116"/>
    </source>
</evidence>
<sequence length="217" mass="24112">MALGRLLYTSETERERWWRGRTVHRGGNGCRDDMAGRRCRRAAGGGDKRKAATLSAGRAKGNDYRSKVSGLGACEEEQVLLDQAVWQLQCQGPVSQGPNDLYNVCYYKFLGLANNKTVAVQPSAGEEKAVVLSTSKTKKQDTHAKLLHKTLMRKQFRKMAGHGVLLELRADSPKPTSLEVASQESAYPEVVPGTRPRVGSRPSCRRLLRRRLFVLES</sequence>
<proteinExistence type="inferred from homology"/>
<feature type="region of interest" description="Disordered" evidence="4">
    <location>
        <begin position="179"/>
        <end position="202"/>
    </location>
</feature>
<dbReference type="Gramene" id="TraesSYM6A03G03285530.1">
    <property type="protein sequence ID" value="TraesSYM6A03G03285530.1"/>
    <property type="gene ID" value="TraesSYM6A03G03285530"/>
</dbReference>
<evidence type="ECO:0000313" key="6">
    <source>
        <dbReference type="EnsemblPlants" id="TraesCS6A02G220700.1"/>
    </source>
</evidence>
<name>A0A3B6NRI3_WHEAT</name>
<keyword evidence="3" id="KW-0687">Ribonucleoprotein</keyword>
<dbReference type="InterPro" id="IPR002672">
    <property type="entry name" value="Ribosomal_eL28"/>
</dbReference>
<evidence type="ECO:0000256" key="4">
    <source>
        <dbReference type="SAM" id="MobiDB-lite"/>
    </source>
</evidence>
<comment type="similarity">
    <text evidence="1">Belongs to the eukaryotic ribosomal protein eL28 family.</text>
</comment>
<dbReference type="Gramene" id="TraesNOR6A03G03376510.1">
    <property type="protein sequence ID" value="TraesNOR6A03G03376510.1"/>
    <property type="gene ID" value="TraesNOR6A03G03376510"/>
</dbReference>
<dbReference type="Gramene" id="TraesCS6A02G220700.1">
    <property type="protein sequence ID" value="TraesCS6A02G220700.1"/>
    <property type="gene ID" value="TraesCS6A02G220700"/>
</dbReference>
<organism evidence="6">
    <name type="scientific">Triticum aestivum</name>
    <name type="common">Wheat</name>
    <dbReference type="NCBI Taxonomy" id="4565"/>
    <lineage>
        <taxon>Eukaryota</taxon>
        <taxon>Viridiplantae</taxon>
        <taxon>Streptophyta</taxon>
        <taxon>Embryophyta</taxon>
        <taxon>Tracheophyta</taxon>
        <taxon>Spermatophyta</taxon>
        <taxon>Magnoliopsida</taxon>
        <taxon>Liliopsida</taxon>
        <taxon>Poales</taxon>
        <taxon>Poaceae</taxon>
        <taxon>BOP clade</taxon>
        <taxon>Pooideae</taxon>
        <taxon>Triticodae</taxon>
        <taxon>Triticeae</taxon>
        <taxon>Triticinae</taxon>
        <taxon>Triticum</taxon>
    </lineage>
</organism>
<evidence type="ECO:0000256" key="2">
    <source>
        <dbReference type="ARBA" id="ARBA00022980"/>
    </source>
</evidence>
<feature type="domain" description="Ribosomal eL28/Mak16" evidence="5">
    <location>
        <begin position="92"/>
        <end position="160"/>
    </location>
</feature>
<evidence type="ECO:0000256" key="3">
    <source>
        <dbReference type="ARBA" id="ARBA00023274"/>
    </source>
</evidence>
<dbReference type="GO" id="GO:0022625">
    <property type="term" value="C:cytosolic large ribosomal subunit"/>
    <property type="evidence" value="ECO:0000318"/>
    <property type="project" value="GO_Central"/>
</dbReference>